<dbReference type="RefSeq" id="WP_340345796.1">
    <property type="nucleotide sequence ID" value="NZ_JBBKZT010000015.1"/>
</dbReference>
<sequence length="77" mass="8350">MKINLTNPGGITFLAVMHDNDCPGAHGDPANCVCEPDIMMHTDAELFRASVRRNRAQRRAAERAERQATAKAKGGTS</sequence>
<accession>A0ABU8WSD5</accession>
<dbReference type="EMBL" id="JBBKZT010000015">
    <property type="protein sequence ID" value="MEJ8850450.1"/>
    <property type="molecule type" value="Genomic_DNA"/>
</dbReference>
<evidence type="ECO:0000313" key="2">
    <source>
        <dbReference type="EMBL" id="MEJ8850450.1"/>
    </source>
</evidence>
<proteinExistence type="predicted"/>
<feature type="region of interest" description="Disordered" evidence="1">
    <location>
        <begin position="54"/>
        <end position="77"/>
    </location>
</feature>
<reference evidence="2 3" key="1">
    <citation type="submission" date="2024-03" db="EMBL/GenBank/DDBJ databases">
        <title>Novel species of the genus Variovorax.</title>
        <authorList>
            <person name="Liu Q."/>
            <person name="Xin Y.-H."/>
        </authorList>
    </citation>
    <scope>NUCLEOTIDE SEQUENCE [LARGE SCALE GENOMIC DNA]</scope>
    <source>
        <strain evidence="2 3">KACC 18900</strain>
    </source>
</reference>
<evidence type="ECO:0000313" key="3">
    <source>
        <dbReference type="Proteomes" id="UP001385892"/>
    </source>
</evidence>
<evidence type="ECO:0000256" key="1">
    <source>
        <dbReference type="SAM" id="MobiDB-lite"/>
    </source>
</evidence>
<gene>
    <name evidence="2" type="ORF">WKW82_27690</name>
</gene>
<comment type="caution">
    <text evidence="2">The sequence shown here is derived from an EMBL/GenBank/DDBJ whole genome shotgun (WGS) entry which is preliminary data.</text>
</comment>
<name>A0ABU8WSD5_9BURK</name>
<dbReference type="Proteomes" id="UP001385892">
    <property type="component" value="Unassembled WGS sequence"/>
</dbReference>
<protein>
    <submittedName>
        <fullName evidence="2">Uncharacterized protein</fullName>
    </submittedName>
</protein>
<keyword evidence="3" id="KW-1185">Reference proteome</keyword>
<feature type="compositionally biased region" description="Basic and acidic residues" evidence="1">
    <location>
        <begin position="59"/>
        <end position="68"/>
    </location>
</feature>
<organism evidence="2 3">
    <name type="scientific">Variovorax rhizosphaerae</name>
    <dbReference type="NCBI Taxonomy" id="1836200"/>
    <lineage>
        <taxon>Bacteria</taxon>
        <taxon>Pseudomonadati</taxon>
        <taxon>Pseudomonadota</taxon>
        <taxon>Betaproteobacteria</taxon>
        <taxon>Burkholderiales</taxon>
        <taxon>Comamonadaceae</taxon>
        <taxon>Variovorax</taxon>
    </lineage>
</organism>